<dbReference type="FunFam" id="3.80.10.10:FF:001164">
    <property type="entry name" value="GH01279p"/>
    <property type="match status" value="2"/>
</dbReference>
<dbReference type="PROSITE" id="PS51450">
    <property type="entry name" value="LRR"/>
    <property type="match status" value="6"/>
</dbReference>
<accession>A0AAV8WFL0</accession>
<evidence type="ECO:0000313" key="5">
    <source>
        <dbReference type="Proteomes" id="UP001159042"/>
    </source>
</evidence>
<dbReference type="SMART" id="SM00369">
    <property type="entry name" value="LRR_TYP"/>
    <property type="match status" value="22"/>
</dbReference>
<dbReference type="SUPFAM" id="SSF52058">
    <property type="entry name" value="L domain-like"/>
    <property type="match status" value="4"/>
</dbReference>
<dbReference type="InterPro" id="IPR032675">
    <property type="entry name" value="LRR_dom_sf"/>
</dbReference>
<dbReference type="PANTHER" id="PTHR24366:SF165">
    <property type="entry name" value="LEUCINE-RICH TENDON-SPECIFIC PROTEIN, ISOFORM C"/>
    <property type="match status" value="1"/>
</dbReference>
<keyword evidence="1" id="KW-0433">Leucine-rich repeat</keyword>
<evidence type="ECO:0008006" key="6">
    <source>
        <dbReference type="Google" id="ProtNLM"/>
    </source>
</evidence>
<dbReference type="InterPro" id="IPR001611">
    <property type="entry name" value="Leu-rich_rpt"/>
</dbReference>
<dbReference type="AlphaFoldDB" id="A0AAV8WFL0"/>
<reference evidence="4 5" key="1">
    <citation type="journal article" date="2023" name="Insect Mol. Biol.">
        <title>Genome sequencing provides insights into the evolution of gene families encoding plant cell wall-degrading enzymes in longhorned beetles.</title>
        <authorList>
            <person name="Shin N.R."/>
            <person name="Okamura Y."/>
            <person name="Kirsch R."/>
            <person name="Pauchet Y."/>
        </authorList>
    </citation>
    <scope>NUCLEOTIDE SEQUENCE [LARGE SCALE GENOMIC DNA]</scope>
    <source>
        <strain evidence="4">EAD_L_NR</strain>
    </source>
</reference>
<dbReference type="Pfam" id="PF13855">
    <property type="entry name" value="LRR_8"/>
    <property type="match status" value="7"/>
</dbReference>
<dbReference type="SMART" id="SM00365">
    <property type="entry name" value="LRR_SD22"/>
    <property type="match status" value="8"/>
</dbReference>
<protein>
    <recommendedName>
        <fullName evidence="6">Chaoptin</fullName>
    </recommendedName>
</protein>
<dbReference type="Pfam" id="PF13516">
    <property type="entry name" value="LRR_6"/>
    <property type="match status" value="1"/>
</dbReference>
<keyword evidence="2" id="KW-0677">Repeat</keyword>
<evidence type="ECO:0000313" key="4">
    <source>
        <dbReference type="EMBL" id="KAJ8925319.1"/>
    </source>
</evidence>
<evidence type="ECO:0000256" key="2">
    <source>
        <dbReference type="ARBA" id="ARBA00022737"/>
    </source>
</evidence>
<dbReference type="EMBL" id="JANEYG010000001">
    <property type="protein sequence ID" value="KAJ8925319.1"/>
    <property type="molecule type" value="Genomic_DNA"/>
</dbReference>
<dbReference type="Gene3D" id="3.80.10.10">
    <property type="entry name" value="Ribonuclease Inhibitor"/>
    <property type="match status" value="6"/>
</dbReference>
<dbReference type="PANTHER" id="PTHR24366">
    <property type="entry name" value="IG(IMMUNOGLOBULIN) AND LRR(LEUCINE RICH REPEAT) DOMAINS"/>
    <property type="match status" value="1"/>
</dbReference>
<keyword evidence="5" id="KW-1185">Reference proteome</keyword>
<organism evidence="4 5">
    <name type="scientific">Exocentrus adspersus</name>
    <dbReference type="NCBI Taxonomy" id="1586481"/>
    <lineage>
        <taxon>Eukaryota</taxon>
        <taxon>Metazoa</taxon>
        <taxon>Ecdysozoa</taxon>
        <taxon>Arthropoda</taxon>
        <taxon>Hexapoda</taxon>
        <taxon>Insecta</taxon>
        <taxon>Pterygota</taxon>
        <taxon>Neoptera</taxon>
        <taxon>Endopterygota</taxon>
        <taxon>Coleoptera</taxon>
        <taxon>Polyphaga</taxon>
        <taxon>Cucujiformia</taxon>
        <taxon>Chrysomeloidea</taxon>
        <taxon>Cerambycidae</taxon>
        <taxon>Lamiinae</taxon>
        <taxon>Acanthocinini</taxon>
        <taxon>Exocentrus</taxon>
    </lineage>
</organism>
<dbReference type="Proteomes" id="UP001159042">
    <property type="component" value="Unassembled WGS sequence"/>
</dbReference>
<proteinExistence type="predicted"/>
<comment type="caution">
    <text evidence="4">The sequence shown here is derived from an EMBL/GenBank/DDBJ whole genome shotgun (WGS) entry which is preliminary data.</text>
</comment>
<evidence type="ECO:0000256" key="3">
    <source>
        <dbReference type="SAM" id="SignalP"/>
    </source>
</evidence>
<name>A0AAV8WFL0_9CUCU</name>
<dbReference type="SMART" id="SM00364">
    <property type="entry name" value="LRR_BAC"/>
    <property type="match status" value="7"/>
</dbReference>
<feature type="signal peptide" evidence="3">
    <location>
        <begin position="1"/>
        <end position="16"/>
    </location>
</feature>
<sequence length="1048" mass="119150">MTTTLLILIVLGTTFAEYIPPGPQFRCPKEKLLLHPCSCDIESDEGITVSCNNTNLASMSIAMNNLATFRLPILKLTIYKCHIARLYGSLLYKLNLKALDIVDTPIEKIEEHTFLGVNDTLNELQLLNSSLKEFPTLAFKILGNLTLLNIDGHNMTDLPKDAFALSDMTGKLLKLHIANGNLTTPTPEALQPLRKLKVLDLHGNQIKDLRRNQFKGLRDVEVLDLSYNSISKVDASHLADLTKLGWLNVSHNSLTEITRGAFARNTVLKVLNMSFNKIKRMDQSTFRGMRFLRRLYLSDNIISDIGRGTFGSLKRIGTIDLARNLIKKIDYQMFFELNFIEILDISENQVTEIQKQAFKDIYLTHINLSKNNISKVESGAFENCANITILDMSFNKLTTLAKRAFDETTYATELQLSYNLFDNMTQLYELHTIDMSYNNVSDIFNSIFQTLFSLRTLDLSHNNLESIKPSTFGAIPTLLKLDISYNNLQSVARSGFTRLASTRELILRGNNIKTLFQLPISVSYLDLSYNNFEELPPKLWPSMNSLLSLDFSHNDLGDSLEDGSFRNLLTLQRLNLNYNGITNPPYSAISELTSLQYLYLEGNNITKLGRNAFGKLPVVFELNLASNNIHNISARAFEGLLQVLVLNLTNNNLTYIPNGAFQGLVALQSLDLSHNKITKLDNKSHSLLDDCLSLERLNLSHNKISFLTRKTFPSNPYIPYKLKEIDLSYNLMPVITFDLTFGTSKLEKLNLSHNSIADIRKGVIGNLTRLVSLDLSHNKLYDLTTDKESFRLPRNATEIYLSDNQLSDLPWNHLTNVSHLAILDIRNNLFENFGPELTSIVVQGTDVYFEGNPLRCDCLLRPLARHFSNQLFLKSSYKIIRCSNPPYLSNLTLFELPEERLNCPSNVNTSRLLEKQSGEYDILSDLRFRELSEKKGIFKVKWRVMKHSDIADTTVFIRDIKDPQNIVFQTTLPYFRRSLEIDTTGNHLGKELEEAEDHQICLLARDSRNHVRQFYQEQCKSLTETISGAAIYFGSFSLFGCTLLLHLL</sequence>
<dbReference type="Pfam" id="PF00560">
    <property type="entry name" value="LRR_1"/>
    <property type="match status" value="1"/>
</dbReference>
<keyword evidence="3" id="KW-0732">Signal</keyword>
<evidence type="ECO:0000256" key="1">
    <source>
        <dbReference type="ARBA" id="ARBA00022614"/>
    </source>
</evidence>
<feature type="chain" id="PRO_5043731692" description="Chaoptin" evidence="3">
    <location>
        <begin position="17"/>
        <end position="1048"/>
    </location>
</feature>
<dbReference type="PRINTS" id="PR00019">
    <property type="entry name" value="LEURICHRPT"/>
</dbReference>
<gene>
    <name evidence="4" type="ORF">NQ315_009149</name>
</gene>
<dbReference type="InterPro" id="IPR003591">
    <property type="entry name" value="Leu-rich_rpt_typical-subtyp"/>
</dbReference>